<dbReference type="PRINTS" id="PR00762">
    <property type="entry name" value="CLCHANNEL"/>
</dbReference>
<evidence type="ECO:0000256" key="6">
    <source>
        <dbReference type="ARBA" id="ARBA00022989"/>
    </source>
</evidence>
<keyword evidence="15" id="KW-1185">Reference proteome</keyword>
<evidence type="ECO:0000256" key="2">
    <source>
        <dbReference type="ARBA" id="ARBA00009476"/>
    </source>
</evidence>
<dbReference type="InterPro" id="IPR000644">
    <property type="entry name" value="CBS_dom"/>
</dbReference>
<dbReference type="EMBL" id="CAUYUE010000005">
    <property type="protein sequence ID" value="CAK0779478.1"/>
    <property type="molecule type" value="Genomic_DNA"/>
</dbReference>
<feature type="transmembrane region" description="Helical" evidence="12">
    <location>
        <begin position="55"/>
        <end position="80"/>
    </location>
</feature>
<dbReference type="InterPro" id="IPR014743">
    <property type="entry name" value="Cl-channel_core"/>
</dbReference>
<dbReference type="GO" id="GO:0016020">
    <property type="term" value="C:membrane"/>
    <property type="evidence" value="ECO:0007669"/>
    <property type="project" value="UniProtKB-SubCell"/>
</dbReference>
<proteinExistence type="inferred from homology"/>
<evidence type="ECO:0000256" key="12">
    <source>
        <dbReference type="RuleBase" id="RU361221"/>
    </source>
</evidence>
<feature type="transmembrane region" description="Helical" evidence="12">
    <location>
        <begin position="175"/>
        <end position="194"/>
    </location>
</feature>
<keyword evidence="10 12" id="KW-0868">Chloride</keyword>
<gene>
    <name evidence="14" type="ORF">CVIRNUC_004784</name>
</gene>
<evidence type="ECO:0000256" key="4">
    <source>
        <dbReference type="ARBA" id="ARBA00022692"/>
    </source>
</evidence>
<dbReference type="Gene3D" id="3.10.580.10">
    <property type="entry name" value="CBS-domain"/>
    <property type="match status" value="1"/>
</dbReference>
<evidence type="ECO:0000256" key="11">
    <source>
        <dbReference type="PROSITE-ProRule" id="PRU00703"/>
    </source>
</evidence>
<feature type="transmembrane region" description="Helical" evidence="12">
    <location>
        <begin position="223"/>
        <end position="246"/>
    </location>
</feature>
<evidence type="ECO:0000256" key="5">
    <source>
        <dbReference type="ARBA" id="ARBA00022737"/>
    </source>
</evidence>
<dbReference type="SUPFAM" id="SSF54631">
    <property type="entry name" value="CBS-domain pair"/>
    <property type="match status" value="1"/>
</dbReference>
<dbReference type="PROSITE" id="PS51371">
    <property type="entry name" value="CBS"/>
    <property type="match status" value="1"/>
</dbReference>
<keyword evidence="6 12" id="KW-1133">Transmembrane helix</keyword>
<comment type="caution">
    <text evidence="14">The sequence shown here is derived from an EMBL/GenBank/DDBJ whole genome shotgun (WGS) entry which is preliminary data.</text>
</comment>
<keyword evidence="8 11" id="KW-0129">CBS domain</keyword>
<dbReference type="Pfam" id="PF00654">
    <property type="entry name" value="Voltage_CLC"/>
    <property type="match status" value="1"/>
</dbReference>
<dbReference type="PANTHER" id="PTHR11689">
    <property type="entry name" value="CHLORIDE CHANNEL PROTEIN CLC FAMILY MEMBER"/>
    <property type="match status" value="1"/>
</dbReference>
<feature type="transmembrane region" description="Helical" evidence="12">
    <location>
        <begin position="147"/>
        <end position="168"/>
    </location>
</feature>
<keyword evidence="5" id="KW-0677">Repeat</keyword>
<feature type="transmembrane region" description="Helical" evidence="12">
    <location>
        <begin position="362"/>
        <end position="381"/>
    </location>
</feature>
<protein>
    <recommendedName>
        <fullName evidence="12">Chloride channel protein</fullName>
    </recommendedName>
</protein>
<feature type="domain" description="CBS" evidence="13">
    <location>
        <begin position="748"/>
        <end position="806"/>
    </location>
</feature>
<comment type="caution">
    <text evidence="12">Lacks conserved residue(s) required for the propagation of feature annotation.</text>
</comment>
<dbReference type="PANTHER" id="PTHR11689:SF136">
    <property type="entry name" value="H(+)_CL(-) EXCHANGE TRANSPORTER 7"/>
    <property type="match status" value="1"/>
</dbReference>
<name>A0AAV1I6P7_9CHLO</name>
<dbReference type="Proteomes" id="UP001314263">
    <property type="component" value="Unassembled WGS sequence"/>
</dbReference>
<evidence type="ECO:0000256" key="9">
    <source>
        <dbReference type="ARBA" id="ARBA00023136"/>
    </source>
</evidence>
<keyword evidence="3 12" id="KW-0813">Transport</keyword>
<accession>A0AAV1I6P7</accession>
<dbReference type="SUPFAM" id="SSF81340">
    <property type="entry name" value="Clc chloride channel"/>
    <property type="match status" value="1"/>
</dbReference>
<dbReference type="InterPro" id="IPR001807">
    <property type="entry name" value="ClC"/>
</dbReference>
<evidence type="ECO:0000313" key="14">
    <source>
        <dbReference type="EMBL" id="CAK0779478.1"/>
    </source>
</evidence>
<dbReference type="Gene3D" id="1.10.3080.10">
    <property type="entry name" value="Clc chloride channel"/>
    <property type="match status" value="1"/>
</dbReference>
<keyword evidence="4 12" id="KW-0812">Transmembrane</keyword>
<feature type="transmembrane region" description="Helical" evidence="12">
    <location>
        <begin position="101"/>
        <end position="127"/>
    </location>
</feature>
<comment type="subcellular location">
    <subcellularLocation>
        <location evidence="1 12">Membrane</location>
        <topology evidence="1 12">Multi-pass membrane protein</topology>
    </subcellularLocation>
</comment>
<organism evidence="14 15">
    <name type="scientific">Coccomyxa viridis</name>
    <dbReference type="NCBI Taxonomy" id="1274662"/>
    <lineage>
        <taxon>Eukaryota</taxon>
        <taxon>Viridiplantae</taxon>
        <taxon>Chlorophyta</taxon>
        <taxon>core chlorophytes</taxon>
        <taxon>Trebouxiophyceae</taxon>
        <taxon>Trebouxiophyceae incertae sedis</taxon>
        <taxon>Coccomyxaceae</taxon>
        <taxon>Coccomyxa</taxon>
    </lineage>
</organism>
<evidence type="ECO:0000313" key="15">
    <source>
        <dbReference type="Proteomes" id="UP001314263"/>
    </source>
</evidence>
<comment type="similarity">
    <text evidence="2 12">Belongs to the chloride channel (TC 2.A.49) family.</text>
</comment>
<evidence type="ECO:0000256" key="8">
    <source>
        <dbReference type="ARBA" id="ARBA00023122"/>
    </source>
</evidence>
<evidence type="ECO:0000256" key="1">
    <source>
        <dbReference type="ARBA" id="ARBA00004141"/>
    </source>
</evidence>
<feature type="transmembrane region" description="Helical" evidence="12">
    <location>
        <begin position="258"/>
        <end position="277"/>
    </location>
</feature>
<keyword evidence="9 12" id="KW-0472">Membrane</keyword>
<evidence type="ECO:0000256" key="10">
    <source>
        <dbReference type="ARBA" id="ARBA00023214"/>
    </source>
</evidence>
<feature type="transmembrane region" description="Helical" evidence="12">
    <location>
        <begin position="320"/>
        <end position="341"/>
    </location>
</feature>
<sequence>MFSIVILQEGKEFLDRLQRMDNFESQDFDNDNDVERAFNLNRDHLDYLVEESWRWALAFFIGLAMGLCAFLVDVALETLNNWKFGVVKSVIRDRGGFWQPYLTFLAICLAYSGISGAIVSFAAPMAAGSGIPEIKTYLNGVHVRGLLSLKTLVFKLIGVTCSMAGGLIAGKEGPFIHTGGIVGGGFAALGSLTLTELFKGRYTFKAPRKYGGYFRKDSDHRDFVSIGTAAGVATAFAAPIGGLLLAIEEGSSFLSLSLFWRGFLATCTGVTTLHVLAQCHSDAAQVLHRKFGLWRDLGLYDDNLALYGKRYFYYVWELPVFALVGAVAGLLGALFISLNIWATALRARYVPPRKPRLRLVEVLVVAWLIATTFFLICYASPCAKLPPKAQLQYFELGGDDQDIFAGVDDTDARGLKHFPRLWCAKDEFNPKAQLFLTPLVQAMRLMIHLGETVPEGADELAYHISAGTLMLWTVVVFLLMLCTFGIGAASGIFIPSLTVGGAWGRLIGMLVQACLTSAGSSLRISLPAYTAVGAAAMLGGVTRMTISITVLVMEGSGALQLTGPLMVAVFVAKMVGDALTPSIYDVHIKIRGAPVLMEDGQETRQRMVNDKLSVSELASTALSALPPVVALPALTEALRASRYQTFPITPNTDAALRSDEPFELHGVVMRAQLLRMLKHRIGFCKPSLDAASLSAASALVPASQEERLELLSTLQQLPLKIRTEEQEAILQGLSPAEMGLALDLRPYMQRTPFVLQGNASLARAYRLFRTMGLHHLYVGPSKPQVIGLLSRKDVTEENAEVLLGAKANRGLIPTQAAVPRLRHSRTSLPNIPYYEGELEMMGYSDALTLEPVHEEAVA</sequence>
<feature type="transmembrane region" description="Helical" evidence="12">
    <location>
        <begin position="469"/>
        <end position="494"/>
    </location>
</feature>
<evidence type="ECO:0000256" key="7">
    <source>
        <dbReference type="ARBA" id="ARBA00023065"/>
    </source>
</evidence>
<dbReference type="GO" id="GO:0005254">
    <property type="term" value="F:chloride channel activity"/>
    <property type="evidence" value="ECO:0007669"/>
    <property type="project" value="UniProtKB-UniRule"/>
</dbReference>
<evidence type="ECO:0000259" key="13">
    <source>
        <dbReference type="PROSITE" id="PS51371"/>
    </source>
</evidence>
<dbReference type="InterPro" id="IPR046342">
    <property type="entry name" value="CBS_dom_sf"/>
</dbReference>
<reference evidence="14 15" key="1">
    <citation type="submission" date="2023-10" db="EMBL/GenBank/DDBJ databases">
        <authorList>
            <person name="Maclean D."/>
            <person name="Macfadyen A."/>
        </authorList>
    </citation>
    <scope>NUCLEOTIDE SEQUENCE [LARGE SCALE GENOMIC DNA]</scope>
</reference>
<dbReference type="AlphaFoldDB" id="A0AAV1I6P7"/>
<keyword evidence="7 12" id="KW-0406">Ion transport</keyword>
<evidence type="ECO:0000256" key="3">
    <source>
        <dbReference type="ARBA" id="ARBA00022448"/>
    </source>
</evidence>
<dbReference type="InterPro" id="IPR051280">
    <property type="entry name" value="Cl-channel/antiporter"/>
</dbReference>